<keyword evidence="1" id="KW-0812">Transmembrane</keyword>
<reference evidence="4 5" key="1">
    <citation type="submission" date="2017-04" db="EMBL/GenBank/DDBJ databases">
        <title>Function of individual gut microbiota members based on whole genome sequencing of pure cultures obtained from chicken caecum.</title>
        <authorList>
            <person name="Medvecky M."/>
            <person name="Cejkova D."/>
            <person name="Polansky O."/>
            <person name="Karasova D."/>
            <person name="Kubasova T."/>
            <person name="Cizek A."/>
            <person name="Rychlik I."/>
        </authorList>
    </citation>
    <scope>NUCLEOTIDE SEQUENCE [LARGE SCALE GENOMIC DNA]</scope>
    <source>
        <strain evidence="4">An179</strain>
        <strain evidence="5">An180</strain>
    </source>
</reference>
<dbReference type="PANTHER" id="PTHR36007:SF2">
    <property type="entry name" value="TRANSPORT PROTEIN-RELATED"/>
    <property type="match status" value="1"/>
</dbReference>
<keyword evidence="1" id="KW-0472">Membrane</keyword>
<organism evidence="3 4">
    <name type="scientific">Butyricicoccus pullicaecorum</name>
    <dbReference type="NCBI Taxonomy" id="501571"/>
    <lineage>
        <taxon>Bacteria</taxon>
        <taxon>Bacillati</taxon>
        <taxon>Bacillota</taxon>
        <taxon>Clostridia</taxon>
        <taxon>Eubacteriales</taxon>
        <taxon>Butyricicoccaceae</taxon>
        <taxon>Butyricicoccus</taxon>
    </lineage>
</organism>
<reference evidence="3" key="2">
    <citation type="journal article" date="2018" name="BMC Genomics">
        <title>Whole genome sequencing and function prediction of 133 gut anaerobes isolated from chicken caecum in pure cultures.</title>
        <authorList>
            <person name="Medvecky M."/>
            <person name="Cejkova D."/>
            <person name="Polansky O."/>
            <person name="Karasova D."/>
            <person name="Kubasova T."/>
            <person name="Cizek A."/>
            <person name="Rychlik I."/>
        </authorList>
    </citation>
    <scope>NUCLEOTIDE SEQUENCE</scope>
    <source>
        <strain evidence="3">An179</strain>
        <strain evidence="2">An180</strain>
    </source>
</reference>
<dbReference type="EMBL" id="NFKL01000005">
    <property type="protein sequence ID" value="OUP59750.1"/>
    <property type="molecule type" value="Genomic_DNA"/>
</dbReference>
<dbReference type="Proteomes" id="UP000195897">
    <property type="component" value="Unassembled WGS sequence"/>
</dbReference>
<dbReference type="Proteomes" id="UP000195326">
    <property type="component" value="Unassembled WGS sequence"/>
</dbReference>
<dbReference type="InterPro" id="IPR009577">
    <property type="entry name" value="Sm_multidrug_ex"/>
</dbReference>
<feature type="transmembrane region" description="Helical" evidence="1">
    <location>
        <begin position="133"/>
        <end position="159"/>
    </location>
</feature>
<accession>A0A1Y4LV48</accession>
<dbReference type="RefSeq" id="WP_016148567.1">
    <property type="nucleotide sequence ID" value="NZ_CABKSA010000002.1"/>
</dbReference>
<dbReference type="Pfam" id="PF06695">
    <property type="entry name" value="Sm_multidrug_ex"/>
    <property type="match status" value="1"/>
</dbReference>
<dbReference type="EMBL" id="NFKK01000017">
    <property type="protein sequence ID" value="OUP51781.1"/>
    <property type="molecule type" value="Genomic_DNA"/>
</dbReference>
<evidence type="ECO:0000313" key="4">
    <source>
        <dbReference type="Proteomes" id="UP000195326"/>
    </source>
</evidence>
<keyword evidence="1" id="KW-1133">Transmembrane helix</keyword>
<dbReference type="PANTHER" id="PTHR36007">
    <property type="entry name" value="TRANSPORT PROTEIN-RELATED"/>
    <property type="match status" value="1"/>
</dbReference>
<dbReference type="AlphaFoldDB" id="A0A1Y4LV48"/>
<protein>
    <submittedName>
        <fullName evidence="3">Small multidrug export protein</fullName>
    </submittedName>
</protein>
<evidence type="ECO:0000313" key="2">
    <source>
        <dbReference type="EMBL" id="OUP51781.1"/>
    </source>
</evidence>
<sequence>MESLFTWLGAAGKETALFLVSMLPLIELRGAVPIGIAAGMPWTEVLPICILGNLLPIPFLLLFAERLLDWLARQPLFKKPATWYTNKLNSKKGQITKYAKWGLFLFVAIPLPGTGAWSGAAIAALLKMPPIRAFFSIAAGVVAAGLIMAVASSGVFSLFT</sequence>
<feature type="transmembrane region" description="Helical" evidence="1">
    <location>
        <begin position="45"/>
        <end position="64"/>
    </location>
</feature>
<proteinExistence type="predicted"/>
<evidence type="ECO:0000256" key="1">
    <source>
        <dbReference type="SAM" id="Phobius"/>
    </source>
</evidence>
<feature type="transmembrane region" description="Helical" evidence="1">
    <location>
        <begin position="101"/>
        <end position="126"/>
    </location>
</feature>
<gene>
    <name evidence="3" type="ORF">B5F15_04845</name>
    <name evidence="2" type="ORF">B5F17_11670</name>
</gene>
<evidence type="ECO:0000313" key="3">
    <source>
        <dbReference type="EMBL" id="OUP59750.1"/>
    </source>
</evidence>
<comment type="caution">
    <text evidence="3">The sequence shown here is derived from an EMBL/GenBank/DDBJ whole genome shotgun (WGS) entry which is preliminary data.</text>
</comment>
<name>A0A1Y4LV48_9FIRM</name>
<evidence type="ECO:0000313" key="5">
    <source>
        <dbReference type="Proteomes" id="UP000195897"/>
    </source>
</evidence>